<feature type="transmembrane region" description="Helical" evidence="7">
    <location>
        <begin position="117"/>
        <end position="138"/>
    </location>
</feature>
<feature type="transmembrane region" description="Helical" evidence="7">
    <location>
        <begin position="252"/>
        <end position="272"/>
    </location>
</feature>
<dbReference type="Gene3D" id="1.10.3720.10">
    <property type="entry name" value="MetI-like"/>
    <property type="match status" value="1"/>
</dbReference>
<feature type="transmembrane region" description="Helical" evidence="7">
    <location>
        <begin position="150"/>
        <end position="173"/>
    </location>
</feature>
<keyword evidence="4 7" id="KW-0812">Transmembrane</keyword>
<evidence type="ECO:0000256" key="3">
    <source>
        <dbReference type="ARBA" id="ARBA00022475"/>
    </source>
</evidence>
<dbReference type="Pfam" id="PF00528">
    <property type="entry name" value="BPD_transp_1"/>
    <property type="match status" value="1"/>
</dbReference>
<dbReference type="AlphaFoldDB" id="A0A848E9E9"/>
<dbReference type="PANTHER" id="PTHR32243:SF18">
    <property type="entry name" value="INNER MEMBRANE ABC TRANSPORTER PERMEASE PROTEIN YCJP"/>
    <property type="match status" value="1"/>
</dbReference>
<comment type="caution">
    <text evidence="9">The sequence shown here is derived from an EMBL/GenBank/DDBJ whole genome shotgun (WGS) entry which is preliminary data.</text>
</comment>
<feature type="transmembrane region" description="Helical" evidence="7">
    <location>
        <begin position="7"/>
        <end position="28"/>
    </location>
</feature>
<dbReference type="SUPFAM" id="SSF161098">
    <property type="entry name" value="MetI-like"/>
    <property type="match status" value="1"/>
</dbReference>
<dbReference type="InterPro" id="IPR035906">
    <property type="entry name" value="MetI-like_sf"/>
</dbReference>
<name>A0A848E9E9_9PROT</name>
<feature type="transmembrane region" description="Helical" evidence="7">
    <location>
        <begin position="194"/>
        <end position="219"/>
    </location>
</feature>
<comment type="similarity">
    <text evidence="7">Belongs to the binding-protein-dependent transport system permease family.</text>
</comment>
<evidence type="ECO:0000256" key="5">
    <source>
        <dbReference type="ARBA" id="ARBA00022989"/>
    </source>
</evidence>
<dbReference type="PROSITE" id="PS50928">
    <property type="entry name" value="ABC_TM1"/>
    <property type="match status" value="1"/>
</dbReference>
<dbReference type="InterPro" id="IPR000515">
    <property type="entry name" value="MetI-like"/>
</dbReference>
<dbReference type="CDD" id="cd06261">
    <property type="entry name" value="TM_PBP2"/>
    <property type="match status" value="1"/>
</dbReference>
<keyword evidence="10" id="KW-1185">Reference proteome</keyword>
<organism evidence="9 10">
    <name type="scientific">Neoroseomonas marina</name>
    <dbReference type="NCBI Taxonomy" id="1232220"/>
    <lineage>
        <taxon>Bacteria</taxon>
        <taxon>Pseudomonadati</taxon>
        <taxon>Pseudomonadota</taxon>
        <taxon>Alphaproteobacteria</taxon>
        <taxon>Acetobacterales</taxon>
        <taxon>Acetobacteraceae</taxon>
        <taxon>Neoroseomonas</taxon>
    </lineage>
</organism>
<dbReference type="RefSeq" id="WP_170053330.1">
    <property type="nucleotide sequence ID" value="NZ_JABBKX010000002.1"/>
</dbReference>
<evidence type="ECO:0000259" key="8">
    <source>
        <dbReference type="PROSITE" id="PS50928"/>
    </source>
</evidence>
<keyword evidence="6 7" id="KW-0472">Membrane</keyword>
<dbReference type="EMBL" id="JABBKX010000002">
    <property type="protein sequence ID" value="NMJ41091.1"/>
    <property type="molecule type" value="Genomic_DNA"/>
</dbReference>
<proteinExistence type="inferred from homology"/>
<sequence>MRPWIAAILYAVLGAITFVVCFPLLWAISTSLKPKDEIFRWPPTIWPENVTFDAYRELLFGGSVASAPGAGVPPSAYFLTWFGNSIIVSIGSTIISITVATLAAYSLTRFRFWGQRSVPYIAILGYMVPSVIFVFPMFLTMVSLELTDTLFSLILGYVCITLPFCLWLMWAFFRGVPIEIEEAALVDGATRLQVFRQIVLPVALPGIIAASIFSLIVSWNDYLFGRVFMNSMENLPLTVGVMHFFDGTHVDWALMMASSVLMTLPMAILFGFMQRHLVAGFGAGAVKG</sequence>
<keyword evidence="2 7" id="KW-0813">Transport</keyword>
<comment type="subcellular location">
    <subcellularLocation>
        <location evidence="1 7">Cell membrane</location>
        <topology evidence="1 7">Multi-pass membrane protein</topology>
    </subcellularLocation>
</comment>
<dbReference type="PANTHER" id="PTHR32243">
    <property type="entry name" value="MALTOSE TRANSPORT SYSTEM PERMEASE-RELATED"/>
    <property type="match status" value="1"/>
</dbReference>
<dbReference type="GO" id="GO:0005886">
    <property type="term" value="C:plasma membrane"/>
    <property type="evidence" value="ECO:0007669"/>
    <property type="project" value="UniProtKB-SubCell"/>
</dbReference>
<evidence type="ECO:0000256" key="7">
    <source>
        <dbReference type="RuleBase" id="RU363032"/>
    </source>
</evidence>
<gene>
    <name evidence="9" type="ORF">GWK16_07560</name>
</gene>
<evidence type="ECO:0000256" key="2">
    <source>
        <dbReference type="ARBA" id="ARBA00022448"/>
    </source>
</evidence>
<evidence type="ECO:0000313" key="9">
    <source>
        <dbReference type="EMBL" id="NMJ41091.1"/>
    </source>
</evidence>
<dbReference type="Proteomes" id="UP000548582">
    <property type="component" value="Unassembled WGS sequence"/>
</dbReference>
<keyword evidence="5 7" id="KW-1133">Transmembrane helix</keyword>
<keyword evidence="3" id="KW-1003">Cell membrane</keyword>
<reference evidence="9 10" key="1">
    <citation type="submission" date="2020-03" db="EMBL/GenBank/DDBJ databases">
        <authorList>
            <person name="Sun Q."/>
        </authorList>
    </citation>
    <scope>NUCLEOTIDE SEQUENCE [LARGE SCALE GENOMIC DNA]</scope>
    <source>
        <strain evidence="9 10">JC162</strain>
    </source>
</reference>
<accession>A0A848E9E9</accession>
<evidence type="ECO:0000256" key="1">
    <source>
        <dbReference type="ARBA" id="ARBA00004651"/>
    </source>
</evidence>
<evidence type="ECO:0000256" key="4">
    <source>
        <dbReference type="ARBA" id="ARBA00022692"/>
    </source>
</evidence>
<feature type="transmembrane region" description="Helical" evidence="7">
    <location>
        <begin position="81"/>
        <end position="105"/>
    </location>
</feature>
<protein>
    <submittedName>
        <fullName evidence="9">Carbohydrate ABC transporter permease</fullName>
    </submittedName>
</protein>
<evidence type="ECO:0000256" key="6">
    <source>
        <dbReference type="ARBA" id="ARBA00023136"/>
    </source>
</evidence>
<feature type="domain" description="ABC transmembrane type-1" evidence="8">
    <location>
        <begin position="82"/>
        <end position="273"/>
    </location>
</feature>
<dbReference type="InterPro" id="IPR050901">
    <property type="entry name" value="BP-dep_ABC_trans_perm"/>
</dbReference>
<evidence type="ECO:0000313" key="10">
    <source>
        <dbReference type="Proteomes" id="UP000548582"/>
    </source>
</evidence>
<dbReference type="GO" id="GO:0055085">
    <property type="term" value="P:transmembrane transport"/>
    <property type="evidence" value="ECO:0007669"/>
    <property type="project" value="InterPro"/>
</dbReference>